<evidence type="ECO:0000313" key="1">
    <source>
        <dbReference type="EMBL" id="MDT3402713.1"/>
    </source>
</evidence>
<dbReference type="Pfam" id="PF13366">
    <property type="entry name" value="PDDEXK_3"/>
    <property type="match status" value="1"/>
</dbReference>
<proteinExistence type="predicted"/>
<gene>
    <name evidence="1" type="ORF">QE417_001785</name>
</gene>
<comment type="caution">
    <text evidence="1">The sequence shown here is derived from an EMBL/GenBank/DDBJ whole genome shotgun (WGS) entry which is preliminary data.</text>
</comment>
<keyword evidence="2" id="KW-1185">Reference proteome</keyword>
<dbReference type="NCBIfam" id="TIGR04256">
    <property type="entry name" value="GxxExxY"/>
    <property type="match status" value="1"/>
</dbReference>
<reference evidence="2" key="1">
    <citation type="submission" date="2023-07" db="EMBL/GenBank/DDBJ databases">
        <title>Functional and genomic diversity of the sorghum phyllosphere microbiome.</title>
        <authorList>
            <person name="Shade A."/>
        </authorList>
    </citation>
    <scope>NUCLEOTIDE SEQUENCE [LARGE SCALE GENOMIC DNA]</scope>
    <source>
        <strain evidence="2">SORGH_AS_0422</strain>
    </source>
</reference>
<evidence type="ECO:0000313" key="2">
    <source>
        <dbReference type="Proteomes" id="UP001258315"/>
    </source>
</evidence>
<protein>
    <submittedName>
        <fullName evidence="1">GxxExxY protein</fullName>
    </submittedName>
</protein>
<sequence length="144" mass="16451">MSTNNNTPTQFNDCTSTIIGCAMRVHATLGKGFQEVIYQRALEIEMGLADLKFEREMSMPIMYRDEYIGTRRVDFFVEGEIMVELKALSQLEDIHLAQAINYLEAYQVRTGLLINFGSSSLQFKRLFNKKINPNLKNSVNSINS</sequence>
<name>A0ABU3GSH3_9SPHI</name>
<organism evidence="1 2">
    <name type="scientific">Mucilaginibacter terrae</name>
    <dbReference type="NCBI Taxonomy" id="1955052"/>
    <lineage>
        <taxon>Bacteria</taxon>
        <taxon>Pseudomonadati</taxon>
        <taxon>Bacteroidota</taxon>
        <taxon>Sphingobacteriia</taxon>
        <taxon>Sphingobacteriales</taxon>
        <taxon>Sphingobacteriaceae</taxon>
        <taxon>Mucilaginibacter</taxon>
    </lineage>
</organism>
<dbReference type="Proteomes" id="UP001258315">
    <property type="component" value="Unassembled WGS sequence"/>
</dbReference>
<dbReference type="InterPro" id="IPR026350">
    <property type="entry name" value="GxxExxY"/>
</dbReference>
<dbReference type="EMBL" id="JAVLVU010000001">
    <property type="protein sequence ID" value="MDT3402713.1"/>
    <property type="molecule type" value="Genomic_DNA"/>
</dbReference>
<accession>A0ABU3GSH3</accession>
<dbReference type="RefSeq" id="WP_311949395.1">
    <property type="nucleotide sequence ID" value="NZ_JAVLVU010000001.1"/>
</dbReference>